<accession>A0AAV5RIP7</accession>
<evidence type="ECO:0008006" key="9">
    <source>
        <dbReference type="Google" id="ProtNLM"/>
    </source>
</evidence>
<comment type="subcellular location">
    <subcellularLocation>
        <location evidence="1">Membrane</location>
        <topology evidence="1">Multi-pass membrane protein</topology>
    </subcellularLocation>
</comment>
<evidence type="ECO:0000256" key="2">
    <source>
        <dbReference type="ARBA" id="ARBA00022448"/>
    </source>
</evidence>
<feature type="transmembrane region" description="Helical" evidence="6">
    <location>
        <begin position="160"/>
        <end position="182"/>
    </location>
</feature>
<feature type="transmembrane region" description="Helical" evidence="6">
    <location>
        <begin position="460"/>
        <end position="482"/>
    </location>
</feature>
<dbReference type="Gene3D" id="1.20.1250.20">
    <property type="entry name" value="MFS general substrate transporter like domains"/>
    <property type="match status" value="2"/>
</dbReference>
<evidence type="ECO:0000313" key="8">
    <source>
        <dbReference type="Proteomes" id="UP001362899"/>
    </source>
</evidence>
<feature type="transmembrane region" description="Helical" evidence="6">
    <location>
        <begin position="194"/>
        <end position="213"/>
    </location>
</feature>
<dbReference type="EMBL" id="BTGC01000003">
    <property type="protein sequence ID" value="GMM50471.1"/>
    <property type="molecule type" value="Genomic_DNA"/>
</dbReference>
<dbReference type="AlphaFoldDB" id="A0AAV5RIP7"/>
<feature type="transmembrane region" description="Helical" evidence="6">
    <location>
        <begin position="369"/>
        <end position="386"/>
    </location>
</feature>
<feature type="transmembrane region" description="Helical" evidence="6">
    <location>
        <begin position="233"/>
        <end position="253"/>
    </location>
</feature>
<evidence type="ECO:0000256" key="5">
    <source>
        <dbReference type="ARBA" id="ARBA00023136"/>
    </source>
</evidence>
<feature type="transmembrane region" description="Helical" evidence="6">
    <location>
        <begin position="345"/>
        <end position="362"/>
    </location>
</feature>
<feature type="transmembrane region" description="Helical" evidence="6">
    <location>
        <begin position="135"/>
        <end position="154"/>
    </location>
</feature>
<dbReference type="GO" id="GO:0016020">
    <property type="term" value="C:membrane"/>
    <property type="evidence" value="ECO:0007669"/>
    <property type="project" value="UniProtKB-SubCell"/>
</dbReference>
<dbReference type="InterPro" id="IPR011701">
    <property type="entry name" value="MFS"/>
</dbReference>
<reference evidence="7 8" key="1">
    <citation type="journal article" date="2023" name="Elife">
        <title>Identification of key yeast species and microbe-microbe interactions impacting larval growth of Drosophila in the wild.</title>
        <authorList>
            <person name="Mure A."/>
            <person name="Sugiura Y."/>
            <person name="Maeda R."/>
            <person name="Honda K."/>
            <person name="Sakurai N."/>
            <person name="Takahashi Y."/>
            <person name="Watada M."/>
            <person name="Katoh T."/>
            <person name="Gotoh A."/>
            <person name="Gotoh Y."/>
            <person name="Taniguchi I."/>
            <person name="Nakamura K."/>
            <person name="Hayashi T."/>
            <person name="Katayama T."/>
            <person name="Uemura T."/>
            <person name="Hattori Y."/>
        </authorList>
    </citation>
    <scope>NUCLEOTIDE SEQUENCE [LARGE SCALE GENOMIC DNA]</scope>
    <source>
        <strain evidence="7 8">SB-73</strain>
    </source>
</reference>
<sequence>MSSTSSSSSVNEQTNVEEKGVAKYNLEEVHSVTSTGSDPVLIYAHKSHGQITPEIDRKICRKADRYLLSFVSVLYGVQFADKLIPSGAAILNLNSDLFANSKTGYSWVGSSFYLGYLVFEFPISYALQKLPLSRFTSAMVVCWGIVVACTAACQTMESYLALRVLLGAFESVTQPALVILISQWYKRSEVFSRTCCWLAMNGLGGIFVTSVCYGLKVHYDKNPDVYGMSPWRVIYIIMGCITVLMGVLFYFIVPDNPGEAWFLTEEEKIMQVERIRGNNQGYGTHRIKPYQVWEALTDIRTWLYGLSCLLFDIPNGGTTVFATLILEGEGYIGKDALLMNLPGSAVQLVGMLLMALMSNYLFKGRKLNFTIFGSSLSVLSLCLLAWGPNVPSQLSGLYLNSLGQPILFVGLISLVESDSLGHTKKITSSAFMLVCYCAGNVIGPQTFLKSEAPIYNTGKITMAATQCAELALVLVLLGYNIYENRRRDKLGVFEPPADIQDVEFADLTDKEMLWFRYSY</sequence>
<gene>
    <name evidence="7" type="ORF">DASB73_014290</name>
</gene>
<evidence type="ECO:0000256" key="1">
    <source>
        <dbReference type="ARBA" id="ARBA00004141"/>
    </source>
</evidence>
<evidence type="ECO:0000256" key="4">
    <source>
        <dbReference type="ARBA" id="ARBA00022989"/>
    </source>
</evidence>
<dbReference type="InterPro" id="IPR036259">
    <property type="entry name" value="MFS_trans_sf"/>
</dbReference>
<organism evidence="7 8">
    <name type="scientific">Starmerella bacillaris</name>
    <name type="common">Yeast</name>
    <name type="synonym">Candida zemplinina</name>
    <dbReference type="NCBI Taxonomy" id="1247836"/>
    <lineage>
        <taxon>Eukaryota</taxon>
        <taxon>Fungi</taxon>
        <taxon>Dikarya</taxon>
        <taxon>Ascomycota</taxon>
        <taxon>Saccharomycotina</taxon>
        <taxon>Dipodascomycetes</taxon>
        <taxon>Dipodascales</taxon>
        <taxon>Trichomonascaceae</taxon>
        <taxon>Starmerella</taxon>
    </lineage>
</organism>
<keyword evidence="3 6" id="KW-0812">Transmembrane</keyword>
<keyword evidence="4 6" id="KW-1133">Transmembrane helix</keyword>
<dbReference type="SUPFAM" id="SSF103473">
    <property type="entry name" value="MFS general substrate transporter"/>
    <property type="match status" value="1"/>
</dbReference>
<dbReference type="Pfam" id="PF07690">
    <property type="entry name" value="MFS_1"/>
    <property type="match status" value="1"/>
</dbReference>
<dbReference type="Proteomes" id="UP001362899">
    <property type="component" value="Unassembled WGS sequence"/>
</dbReference>
<feature type="transmembrane region" description="Helical" evidence="6">
    <location>
        <begin position="66"/>
        <end position="84"/>
    </location>
</feature>
<feature type="transmembrane region" description="Helical" evidence="6">
    <location>
        <begin position="302"/>
        <end position="325"/>
    </location>
</feature>
<keyword evidence="2" id="KW-0813">Transport</keyword>
<dbReference type="PANTHER" id="PTHR43791">
    <property type="entry name" value="PERMEASE-RELATED"/>
    <property type="match status" value="1"/>
</dbReference>
<protein>
    <recommendedName>
        <fullName evidence="9">Allantoate permease</fullName>
    </recommendedName>
</protein>
<proteinExistence type="predicted"/>
<dbReference type="GO" id="GO:0022857">
    <property type="term" value="F:transmembrane transporter activity"/>
    <property type="evidence" value="ECO:0007669"/>
    <property type="project" value="InterPro"/>
</dbReference>
<keyword evidence="5 6" id="KW-0472">Membrane</keyword>
<evidence type="ECO:0000256" key="6">
    <source>
        <dbReference type="SAM" id="Phobius"/>
    </source>
</evidence>
<feature type="transmembrane region" description="Helical" evidence="6">
    <location>
        <begin position="104"/>
        <end position="123"/>
    </location>
</feature>
<name>A0AAV5RIP7_STABA</name>
<dbReference type="PANTHER" id="PTHR43791:SF1">
    <property type="entry name" value="ALLANTOATE PERMEASE"/>
    <property type="match status" value="1"/>
</dbReference>
<evidence type="ECO:0000256" key="3">
    <source>
        <dbReference type="ARBA" id="ARBA00022692"/>
    </source>
</evidence>
<evidence type="ECO:0000313" key="7">
    <source>
        <dbReference type="EMBL" id="GMM50471.1"/>
    </source>
</evidence>
<feature type="transmembrane region" description="Helical" evidence="6">
    <location>
        <begin position="398"/>
        <end position="415"/>
    </location>
</feature>
<comment type="caution">
    <text evidence="7">The sequence shown here is derived from an EMBL/GenBank/DDBJ whole genome shotgun (WGS) entry which is preliminary data.</text>
</comment>
<feature type="transmembrane region" description="Helical" evidence="6">
    <location>
        <begin position="427"/>
        <end position="448"/>
    </location>
</feature>
<keyword evidence="8" id="KW-1185">Reference proteome</keyword>